<dbReference type="InterPro" id="IPR003784">
    <property type="entry name" value="BioY"/>
</dbReference>
<evidence type="ECO:0000256" key="7">
    <source>
        <dbReference type="ARBA" id="ARBA00023136"/>
    </source>
</evidence>
<proteinExistence type="inferred from homology"/>
<dbReference type="RefSeq" id="WP_108621472.1">
    <property type="nucleotide sequence ID" value="NZ_CP028901.1"/>
</dbReference>
<feature type="transmembrane region" description="Helical" evidence="9">
    <location>
        <begin position="82"/>
        <end position="107"/>
    </location>
</feature>
<sequence length="186" mass="19100">MTSTFSTRSLVYVSLFAALIAAFALVPPIPVPVVPVPITLQTLGVMLAGLVLGPRLGALAVLLYVGLAVLGLPILPGGRGGLAVLAGPTGGFLLGFVLGAWIIGLVARRANTDSDVLLLARYFMACVFGGILAVYAVGIPWLSGVAGMSLAQAAMAVLVFVPGDMIKAALAAFVAWRLSRLQLMSR</sequence>
<evidence type="ECO:0000256" key="8">
    <source>
        <dbReference type="PIRNR" id="PIRNR016661"/>
    </source>
</evidence>
<keyword evidence="7 8" id="KW-0472">Membrane</keyword>
<dbReference type="Proteomes" id="UP000244571">
    <property type="component" value="Chromosome"/>
</dbReference>
<dbReference type="PANTHER" id="PTHR34295">
    <property type="entry name" value="BIOTIN TRANSPORTER BIOY"/>
    <property type="match status" value="1"/>
</dbReference>
<comment type="subcellular location">
    <subcellularLocation>
        <location evidence="1 8">Cell membrane</location>
        <topology evidence="1 8">Multi-pass membrane protein</topology>
    </subcellularLocation>
</comment>
<dbReference type="Pfam" id="PF02632">
    <property type="entry name" value="BioY"/>
    <property type="match status" value="1"/>
</dbReference>
<evidence type="ECO:0000313" key="10">
    <source>
        <dbReference type="EMBL" id="AWB34056.1"/>
    </source>
</evidence>
<keyword evidence="3 8" id="KW-0813">Transport</keyword>
<dbReference type="GO" id="GO:0005886">
    <property type="term" value="C:plasma membrane"/>
    <property type="evidence" value="ECO:0007669"/>
    <property type="project" value="UniProtKB-SubCell"/>
</dbReference>
<feature type="transmembrane region" description="Helical" evidence="9">
    <location>
        <begin position="154"/>
        <end position="176"/>
    </location>
</feature>
<keyword evidence="6 9" id="KW-1133">Transmembrane helix</keyword>
<dbReference type="OrthoDB" id="9803495at2"/>
<evidence type="ECO:0000256" key="6">
    <source>
        <dbReference type="ARBA" id="ARBA00022989"/>
    </source>
</evidence>
<evidence type="ECO:0000256" key="4">
    <source>
        <dbReference type="ARBA" id="ARBA00022475"/>
    </source>
</evidence>
<dbReference type="GO" id="GO:0015225">
    <property type="term" value="F:biotin transmembrane transporter activity"/>
    <property type="evidence" value="ECO:0007669"/>
    <property type="project" value="UniProtKB-UniRule"/>
</dbReference>
<feature type="transmembrane region" description="Helical" evidence="9">
    <location>
        <begin position="59"/>
        <end position="76"/>
    </location>
</feature>
<evidence type="ECO:0000313" key="11">
    <source>
        <dbReference type="Proteomes" id="UP000244571"/>
    </source>
</evidence>
<keyword evidence="11" id="KW-1185">Reference proteome</keyword>
<comment type="similarity">
    <text evidence="2 8">Belongs to the BioY family.</text>
</comment>
<evidence type="ECO:0000256" key="3">
    <source>
        <dbReference type="ARBA" id="ARBA00022448"/>
    </source>
</evidence>
<dbReference type="KEGG" id="boz:DBV39_10395"/>
<reference evidence="10 11" key="1">
    <citation type="submission" date="2018-04" db="EMBL/GenBank/DDBJ databases">
        <title>Bordetella sp. HZ20 isolated from seawater.</title>
        <authorList>
            <person name="Sun C."/>
        </authorList>
    </citation>
    <scope>NUCLEOTIDE SEQUENCE [LARGE SCALE GENOMIC DNA]</scope>
    <source>
        <strain evidence="10 11">HZ20</strain>
    </source>
</reference>
<gene>
    <name evidence="10" type="ORF">DBV39_10395</name>
</gene>
<organism evidence="10 11">
    <name type="scientific">Orrella marina</name>
    <dbReference type="NCBI Taxonomy" id="2163011"/>
    <lineage>
        <taxon>Bacteria</taxon>
        <taxon>Pseudomonadati</taxon>
        <taxon>Pseudomonadota</taxon>
        <taxon>Betaproteobacteria</taxon>
        <taxon>Burkholderiales</taxon>
        <taxon>Alcaligenaceae</taxon>
        <taxon>Orrella</taxon>
    </lineage>
</organism>
<protein>
    <recommendedName>
        <fullName evidence="8">Biotin transporter</fullName>
    </recommendedName>
</protein>
<evidence type="ECO:0000256" key="5">
    <source>
        <dbReference type="ARBA" id="ARBA00022692"/>
    </source>
</evidence>
<evidence type="ECO:0000256" key="9">
    <source>
        <dbReference type="SAM" id="Phobius"/>
    </source>
</evidence>
<dbReference type="AlphaFoldDB" id="A0A2R4XJU2"/>
<dbReference type="PIRSF" id="PIRSF016661">
    <property type="entry name" value="BioY"/>
    <property type="match status" value="1"/>
</dbReference>
<name>A0A2R4XJU2_9BURK</name>
<dbReference type="Gene3D" id="1.10.1760.20">
    <property type="match status" value="1"/>
</dbReference>
<dbReference type="PANTHER" id="PTHR34295:SF4">
    <property type="entry name" value="BIOTIN TRANSPORTER BIOY-RELATED"/>
    <property type="match status" value="1"/>
</dbReference>
<evidence type="ECO:0000256" key="1">
    <source>
        <dbReference type="ARBA" id="ARBA00004651"/>
    </source>
</evidence>
<feature type="transmembrane region" description="Helical" evidence="9">
    <location>
        <begin position="119"/>
        <end position="142"/>
    </location>
</feature>
<evidence type="ECO:0000256" key="2">
    <source>
        <dbReference type="ARBA" id="ARBA00010692"/>
    </source>
</evidence>
<accession>A0A2R4XJU2</accession>
<feature type="transmembrane region" description="Helical" evidence="9">
    <location>
        <begin position="34"/>
        <end position="52"/>
    </location>
</feature>
<dbReference type="EMBL" id="CP028901">
    <property type="protein sequence ID" value="AWB34056.1"/>
    <property type="molecule type" value="Genomic_DNA"/>
</dbReference>
<keyword evidence="5 9" id="KW-0812">Transmembrane</keyword>
<keyword evidence="4 8" id="KW-1003">Cell membrane</keyword>